<dbReference type="NCBIfam" id="TIGR00229">
    <property type="entry name" value="sensory_box"/>
    <property type="match status" value="1"/>
</dbReference>
<dbReference type="InterPro" id="IPR036457">
    <property type="entry name" value="PPM-type-like_dom_sf"/>
</dbReference>
<dbReference type="SUPFAM" id="SSF81606">
    <property type="entry name" value="PP2C-like"/>
    <property type="match status" value="1"/>
</dbReference>
<dbReference type="InterPro" id="IPR013656">
    <property type="entry name" value="PAS_4"/>
</dbReference>
<dbReference type="PANTHER" id="PTHR43156:SF2">
    <property type="entry name" value="STAGE II SPORULATION PROTEIN E"/>
    <property type="match status" value="1"/>
</dbReference>
<evidence type="ECO:0000256" key="1">
    <source>
        <dbReference type="ARBA" id="ARBA00022801"/>
    </source>
</evidence>
<dbReference type="Gene3D" id="3.30.450.40">
    <property type="match status" value="1"/>
</dbReference>
<keyword evidence="1" id="KW-0378">Hydrolase</keyword>
<sequence length="799" mass="85984">MGGSAAGDAREVFPFPAVATAVLDDRGTVLRWSRDAAELLGRTAEEVCGRPVRSLLHDGGVGTTDDAGIPTGGRALMLQRTGRPIDVSLRVLRLEPSAELLMFVMPSEHATEWRQGVGTLRALLAQDRIGVTLHGPDLTVVRSNHASEVFAGPAPPPGSRLRDLLSPRDARVAEAALRRVLEKGAPLLGRDLQVRVGRPPEERRVSMSAFRMDDTEGAPQGLVVLYTETFAQTRSRRERDLLHEAAVRIGGSLDAARTAQALVDVLVPALGDLATVELADGVLDGDDPPRIHGGGDLHLRRAAAASATGTWPDYLLQPGQAIPPVLNTADLWEVQRGRAVVLDRPGVIALFEKAGWHRLAIPERGHSAMWAPLYARGLVLGTVAVWRTDRPEPFDEEDVDLLTEIASRAALSVDNARRYTREHRSVLALQQRLLPEPTTDTPAAETAGLYLPTRSGAGISGDWYDVIPLPSFRVAFVVGDVAGHGLYATATMGRLRTAVRTLADLELDPTELLTHLDDRVQQLSREADPASPVVATCLYVVYDPVARRCALASAGHPPPVLIRPDGTTEVIGVSPGPPLGVGSMPFETTVVDLEPGSVLALYTDGLVEHRADDADGGWSWLQESLSASCDPDRPLGESGRALLADLGSAPARDDIALLLARTRAVPPDHTVCWEFAADPTVVATARQAVTRQLAAWGLEDVAFTTELIVSELITNAVRYAGGPVGLRLIRENALVCEVTDPSNTQPRLRRARWSDEGGRGLFLVAQLTSRWGSRYGRQGKTIWAEQPLVPTEVDVTAFL</sequence>
<dbReference type="InterPro" id="IPR029016">
    <property type="entry name" value="GAF-like_dom_sf"/>
</dbReference>
<dbReference type="InterPro" id="IPR003018">
    <property type="entry name" value="GAF"/>
</dbReference>
<dbReference type="SUPFAM" id="SSF55874">
    <property type="entry name" value="ATPase domain of HSP90 chaperone/DNA topoisomerase II/histidine kinase"/>
    <property type="match status" value="1"/>
</dbReference>
<dbReference type="InterPro" id="IPR052016">
    <property type="entry name" value="Bact_Sigma-Reg"/>
</dbReference>
<dbReference type="InterPro" id="IPR001932">
    <property type="entry name" value="PPM-type_phosphatase-like_dom"/>
</dbReference>
<feature type="domain" description="PAS" evidence="2">
    <location>
        <begin position="22"/>
        <end position="57"/>
    </location>
</feature>
<organism evidence="3 4">
    <name type="scientific">Streptomyces viridiviolaceus</name>
    <dbReference type="NCBI Taxonomy" id="68282"/>
    <lineage>
        <taxon>Bacteria</taxon>
        <taxon>Bacillati</taxon>
        <taxon>Actinomycetota</taxon>
        <taxon>Actinomycetes</taxon>
        <taxon>Kitasatosporales</taxon>
        <taxon>Streptomycetaceae</taxon>
        <taxon>Streptomyces</taxon>
    </lineage>
</organism>
<keyword evidence="4" id="KW-1185">Reference proteome</keyword>
<dbReference type="InterPro" id="IPR035965">
    <property type="entry name" value="PAS-like_dom_sf"/>
</dbReference>
<dbReference type="Pfam" id="PF08448">
    <property type="entry name" value="PAS_4"/>
    <property type="match status" value="1"/>
</dbReference>
<dbReference type="InterPro" id="IPR000014">
    <property type="entry name" value="PAS"/>
</dbReference>
<dbReference type="PANTHER" id="PTHR43156">
    <property type="entry name" value="STAGE II SPORULATION PROTEIN E-RELATED"/>
    <property type="match status" value="1"/>
</dbReference>
<dbReference type="Pfam" id="PF13185">
    <property type="entry name" value="GAF_2"/>
    <property type="match status" value="1"/>
</dbReference>
<dbReference type="InterPro" id="IPR003594">
    <property type="entry name" value="HATPase_dom"/>
</dbReference>
<dbReference type="Pfam" id="PF07228">
    <property type="entry name" value="SpoIIE"/>
    <property type="match status" value="1"/>
</dbReference>
<dbReference type="Gene3D" id="3.30.450.20">
    <property type="entry name" value="PAS domain"/>
    <property type="match status" value="2"/>
</dbReference>
<reference evidence="4" key="1">
    <citation type="journal article" date="2019" name="Int. J. Syst. Evol. Microbiol.">
        <title>The Global Catalogue of Microorganisms (GCM) 10K type strain sequencing project: providing services to taxonomists for standard genome sequencing and annotation.</title>
        <authorList>
            <consortium name="The Broad Institute Genomics Platform"/>
            <consortium name="The Broad Institute Genome Sequencing Center for Infectious Disease"/>
            <person name="Wu L."/>
            <person name="Ma J."/>
        </authorList>
    </citation>
    <scope>NUCLEOTIDE SEQUENCE [LARGE SCALE GENOMIC DNA]</scope>
    <source>
        <strain evidence="4">JCM 4855</strain>
    </source>
</reference>
<gene>
    <name evidence="3" type="ORF">ACFQMH_36220</name>
</gene>
<dbReference type="RefSeq" id="WP_189880245.1">
    <property type="nucleotide sequence ID" value="NZ_BMWA01000039.1"/>
</dbReference>
<dbReference type="SMART" id="SM00065">
    <property type="entry name" value="GAF"/>
    <property type="match status" value="1"/>
</dbReference>
<dbReference type="Proteomes" id="UP001596409">
    <property type="component" value="Unassembled WGS sequence"/>
</dbReference>
<dbReference type="CDD" id="cd16936">
    <property type="entry name" value="HATPase_RsbW-like"/>
    <property type="match status" value="1"/>
</dbReference>
<evidence type="ECO:0000313" key="3">
    <source>
        <dbReference type="EMBL" id="MFC7017039.1"/>
    </source>
</evidence>
<name>A0ABW2EAC3_9ACTN</name>
<dbReference type="CDD" id="cd00130">
    <property type="entry name" value="PAS"/>
    <property type="match status" value="1"/>
</dbReference>
<evidence type="ECO:0000313" key="4">
    <source>
        <dbReference type="Proteomes" id="UP001596409"/>
    </source>
</evidence>
<dbReference type="EMBL" id="JBHSYM010000086">
    <property type="protein sequence ID" value="MFC7017039.1"/>
    <property type="molecule type" value="Genomic_DNA"/>
</dbReference>
<comment type="caution">
    <text evidence="3">The sequence shown here is derived from an EMBL/GenBank/DDBJ whole genome shotgun (WGS) entry which is preliminary data.</text>
</comment>
<proteinExistence type="predicted"/>
<dbReference type="Gene3D" id="3.60.40.10">
    <property type="entry name" value="PPM-type phosphatase domain"/>
    <property type="match status" value="1"/>
</dbReference>
<dbReference type="PROSITE" id="PS50112">
    <property type="entry name" value="PAS"/>
    <property type="match status" value="1"/>
</dbReference>
<dbReference type="SMART" id="SM00331">
    <property type="entry name" value="PP2C_SIG"/>
    <property type="match status" value="1"/>
</dbReference>
<dbReference type="InterPro" id="IPR036890">
    <property type="entry name" value="HATPase_C_sf"/>
</dbReference>
<dbReference type="Gene3D" id="3.30.565.10">
    <property type="entry name" value="Histidine kinase-like ATPase, C-terminal domain"/>
    <property type="match status" value="1"/>
</dbReference>
<dbReference type="SMART" id="SM00091">
    <property type="entry name" value="PAS"/>
    <property type="match status" value="2"/>
</dbReference>
<protein>
    <submittedName>
        <fullName evidence="3">SpoIIE family protein phosphatase</fullName>
    </submittedName>
</protein>
<dbReference type="SUPFAM" id="SSF55785">
    <property type="entry name" value="PYP-like sensor domain (PAS domain)"/>
    <property type="match status" value="2"/>
</dbReference>
<accession>A0ABW2EAC3</accession>
<dbReference type="SUPFAM" id="SSF55781">
    <property type="entry name" value="GAF domain-like"/>
    <property type="match status" value="1"/>
</dbReference>
<dbReference type="Pfam" id="PF13581">
    <property type="entry name" value="HATPase_c_2"/>
    <property type="match status" value="1"/>
</dbReference>
<evidence type="ECO:0000259" key="2">
    <source>
        <dbReference type="PROSITE" id="PS50112"/>
    </source>
</evidence>